<name>A0A379DAB4_9FIRM</name>
<proteinExistence type="inferred from homology"/>
<dbReference type="RefSeq" id="WP_004822655.1">
    <property type="nucleotide sequence ID" value="NZ_UGTH01000001.1"/>
</dbReference>
<dbReference type="AlphaFoldDB" id="A0A379DAB4"/>
<dbReference type="SUPFAM" id="SSF56194">
    <property type="entry name" value="Uridine diphospho-N-Acetylenolpyruvylglucosamine reductase, MurB, C-terminal domain"/>
    <property type="match status" value="1"/>
</dbReference>
<comment type="catalytic activity">
    <reaction evidence="15 16">
        <text>UDP-N-acetyl-alpha-D-muramate + NADP(+) = UDP-N-acetyl-3-O-(1-carboxyvinyl)-alpha-D-glucosamine + NADPH + H(+)</text>
        <dbReference type="Rhea" id="RHEA:12248"/>
        <dbReference type="ChEBI" id="CHEBI:15378"/>
        <dbReference type="ChEBI" id="CHEBI:57783"/>
        <dbReference type="ChEBI" id="CHEBI:58349"/>
        <dbReference type="ChEBI" id="CHEBI:68483"/>
        <dbReference type="ChEBI" id="CHEBI:70757"/>
        <dbReference type="EC" id="1.3.1.98"/>
    </reaction>
</comment>
<comment type="subcellular location">
    <subcellularLocation>
        <location evidence="3 16">Cytoplasm</location>
    </subcellularLocation>
</comment>
<evidence type="ECO:0000256" key="13">
    <source>
        <dbReference type="ARBA" id="ARBA00023306"/>
    </source>
</evidence>
<dbReference type="InterPro" id="IPR006094">
    <property type="entry name" value="Oxid_FAD_bind_N"/>
</dbReference>
<evidence type="ECO:0000256" key="12">
    <source>
        <dbReference type="ARBA" id="ARBA00023002"/>
    </source>
</evidence>
<keyword evidence="14 16" id="KW-0961">Cell wall biogenesis/degradation</keyword>
<dbReference type="InterPro" id="IPR016169">
    <property type="entry name" value="FAD-bd_PCMH_sub2"/>
</dbReference>
<keyword evidence="7 16" id="KW-0285">Flavoprotein</keyword>
<feature type="domain" description="FAD-binding PCMH-type" evidence="17">
    <location>
        <begin position="23"/>
        <end position="189"/>
    </location>
</feature>
<dbReference type="EC" id="1.3.1.98" evidence="16"/>
<dbReference type="PANTHER" id="PTHR21071:SF4">
    <property type="entry name" value="UDP-N-ACETYLENOLPYRUVOYLGLUCOSAMINE REDUCTASE"/>
    <property type="match status" value="1"/>
</dbReference>
<dbReference type="Gene3D" id="3.90.78.10">
    <property type="entry name" value="UDP-N-acetylenolpyruvoylglucosamine reductase, C-terminal domain"/>
    <property type="match status" value="1"/>
</dbReference>
<keyword evidence="12 16" id="KW-0560">Oxidoreductase</keyword>
<feature type="active site" evidence="16">
    <location>
        <position position="288"/>
    </location>
</feature>
<dbReference type="Gene3D" id="3.30.43.10">
    <property type="entry name" value="Uridine Diphospho-n-acetylenolpyruvylglucosamine Reductase, domain 2"/>
    <property type="match status" value="1"/>
</dbReference>
<dbReference type="Pfam" id="PF01565">
    <property type="entry name" value="FAD_binding_4"/>
    <property type="match status" value="1"/>
</dbReference>
<dbReference type="PROSITE" id="PS51387">
    <property type="entry name" value="FAD_PCMH"/>
    <property type="match status" value="1"/>
</dbReference>
<evidence type="ECO:0000256" key="1">
    <source>
        <dbReference type="ARBA" id="ARBA00001974"/>
    </source>
</evidence>
<comment type="pathway">
    <text evidence="4 16">Cell wall biogenesis; peptidoglycan biosynthesis.</text>
</comment>
<dbReference type="Gene3D" id="3.30.465.10">
    <property type="match status" value="1"/>
</dbReference>
<organism evidence="18 19">
    <name type="scientific">Peptoniphilus indolicus</name>
    <dbReference type="NCBI Taxonomy" id="33030"/>
    <lineage>
        <taxon>Bacteria</taxon>
        <taxon>Bacillati</taxon>
        <taxon>Bacillota</taxon>
        <taxon>Tissierellia</taxon>
        <taxon>Tissierellales</taxon>
        <taxon>Peptoniphilaceae</taxon>
        <taxon>Peptoniphilus</taxon>
    </lineage>
</organism>
<dbReference type="InterPro" id="IPR011601">
    <property type="entry name" value="MurB_C"/>
</dbReference>
<evidence type="ECO:0000256" key="16">
    <source>
        <dbReference type="HAMAP-Rule" id="MF_00037"/>
    </source>
</evidence>
<dbReference type="NCBIfam" id="TIGR00179">
    <property type="entry name" value="murB"/>
    <property type="match status" value="1"/>
</dbReference>
<evidence type="ECO:0000256" key="2">
    <source>
        <dbReference type="ARBA" id="ARBA00003921"/>
    </source>
</evidence>
<dbReference type="InterPro" id="IPR036635">
    <property type="entry name" value="MurB_C_sf"/>
</dbReference>
<dbReference type="Proteomes" id="UP000254777">
    <property type="component" value="Unassembled WGS sequence"/>
</dbReference>
<dbReference type="GO" id="GO:0051301">
    <property type="term" value="P:cell division"/>
    <property type="evidence" value="ECO:0007669"/>
    <property type="project" value="UniProtKB-KW"/>
</dbReference>
<dbReference type="SUPFAM" id="SSF56176">
    <property type="entry name" value="FAD-binding/transporter-associated domain-like"/>
    <property type="match status" value="1"/>
</dbReference>
<evidence type="ECO:0000256" key="4">
    <source>
        <dbReference type="ARBA" id="ARBA00004752"/>
    </source>
</evidence>
<dbReference type="GO" id="GO:0071555">
    <property type="term" value="P:cell wall organization"/>
    <property type="evidence" value="ECO:0007669"/>
    <property type="project" value="UniProtKB-KW"/>
</dbReference>
<evidence type="ECO:0000256" key="3">
    <source>
        <dbReference type="ARBA" id="ARBA00004496"/>
    </source>
</evidence>
<dbReference type="NCBIfam" id="NF010480">
    <property type="entry name" value="PRK13905.1"/>
    <property type="match status" value="1"/>
</dbReference>
<feature type="active site" description="Proton donor" evidence="16">
    <location>
        <position position="218"/>
    </location>
</feature>
<dbReference type="GO" id="GO:0008360">
    <property type="term" value="P:regulation of cell shape"/>
    <property type="evidence" value="ECO:0007669"/>
    <property type="project" value="UniProtKB-KW"/>
</dbReference>
<evidence type="ECO:0000256" key="11">
    <source>
        <dbReference type="ARBA" id="ARBA00022984"/>
    </source>
</evidence>
<accession>A0A379DAB4</accession>
<keyword evidence="6 16" id="KW-0132">Cell division</keyword>
<evidence type="ECO:0000259" key="17">
    <source>
        <dbReference type="PROSITE" id="PS51387"/>
    </source>
</evidence>
<dbReference type="GO" id="GO:0008762">
    <property type="term" value="F:UDP-N-acetylmuramate dehydrogenase activity"/>
    <property type="evidence" value="ECO:0007669"/>
    <property type="project" value="UniProtKB-UniRule"/>
</dbReference>
<evidence type="ECO:0000256" key="8">
    <source>
        <dbReference type="ARBA" id="ARBA00022827"/>
    </source>
</evidence>
<keyword evidence="10 16" id="KW-0133">Cell shape</keyword>
<sequence>MNSFKNFGSFYREENLDKYTTFKIGGPAEFLLIPNDEESLIEAIKTAREKSIKVTLLGNGSNVLIDDSGVDGLVIVLRDTLNKITLKGTTVIAGAGATLRDTAIFAGENSLGGMEFAHGIPGSVGGGAIMNAGAYDGELKDVVSKVKLIDNNLNVIELNNSEMEFAYRDSIAQRNNYIILSVEFELFEKNKEEIFEKMDELMQRRIDKQPLEMPSSGSTFRRPTGYFAGKLIQDSGLQGLRVGGAMISTKHSGFVVNFDNAKSQDVKDLIDTVQKIVMEKFGVELKREVKYIGGR</sequence>
<dbReference type="UniPathway" id="UPA00219"/>
<comment type="function">
    <text evidence="2 16">Cell wall formation.</text>
</comment>
<gene>
    <name evidence="16 18" type="primary">murB</name>
    <name evidence="18" type="ORF">NCTC11088_00269</name>
</gene>
<dbReference type="InterPro" id="IPR003170">
    <property type="entry name" value="MurB"/>
</dbReference>
<evidence type="ECO:0000256" key="10">
    <source>
        <dbReference type="ARBA" id="ARBA00022960"/>
    </source>
</evidence>
<keyword evidence="13 16" id="KW-0131">Cell cycle</keyword>
<dbReference type="Pfam" id="PF02873">
    <property type="entry name" value="MurB_C"/>
    <property type="match status" value="1"/>
</dbReference>
<evidence type="ECO:0000256" key="14">
    <source>
        <dbReference type="ARBA" id="ARBA00023316"/>
    </source>
</evidence>
<dbReference type="InterPro" id="IPR036318">
    <property type="entry name" value="FAD-bd_PCMH-like_sf"/>
</dbReference>
<evidence type="ECO:0000313" key="18">
    <source>
        <dbReference type="EMBL" id="SUB74521.1"/>
    </source>
</evidence>
<evidence type="ECO:0000256" key="9">
    <source>
        <dbReference type="ARBA" id="ARBA00022857"/>
    </source>
</evidence>
<evidence type="ECO:0000256" key="6">
    <source>
        <dbReference type="ARBA" id="ARBA00022618"/>
    </source>
</evidence>
<dbReference type="EMBL" id="UGTH01000001">
    <property type="protein sequence ID" value="SUB74521.1"/>
    <property type="molecule type" value="Genomic_DNA"/>
</dbReference>
<dbReference type="GO" id="GO:0009252">
    <property type="term" value="P:peptidoglycan biosynthetic process"/>
    <property type="evidence" value="ECO:0007669"/>
    <property type="project" value="UniProtKB-UniRule"/>
</dbReference>
<feature type="active site" evidence="16">
    <location>
        <position position="168"/>
    </location>
</feature>
<dbReference type="GO" id="GO:0005829">
    <property type="term" value="C:cytosol"/>
    <property type="evidence" value="ECO:0007669"/>
    <property type="project" value="TreeGrafter"/>
</dbReference>
<dbReference type="InterPro" id="IPR016166">
    <property type="entry name" value="FAD-bd_PCMH"/>
</dbReference>
<comment type="cofactor">
    <cofactor evidence="1 16">
        <name>FAD</name>
        <dbReference type="ChEBI" id="CHEBI:57692"/>
    </cofactor>
</comment>
<dbReference type="PANTHER" id="PTHR21071">
    <property type="entry name" value="UDP-N-ACETYLENOLPYRUVOYLGLUCOSAMINE REDUCTASE"/>
    <property type="match status" value="1"/>
</dbReference>
<evidence type="ECO:0000256" key="7">
    <source>
        <dbReference type="ARBA" id="ARBA00022630"/>
    </source>
</evidence>
<reference evidence="18 19" key="1">
    <citation type="submission" date="2018-06" db="EMBL/GenBank/DDBJ databases">
        <authorList>
            <consortium name="Pathogen Informatics"/>
            <person name="Doyle S."/>
        </authorList>
    </citation>
    <scope>NUCLEOTIDE SEQUENCE [LARGE SCALE GENOMIC DNA]</scope>
    <source>
        <strain evidence="18 19">NCTC11088</strain>
    </source>
</reference>
<dbReference type="GO" id="GO:0071949">
    <property type="term" value="F:FAD binding"/>
    <property type="evidence" value="ECO:0007669"/>
    <property type="project" value="InterPro"/>
</dbReference>
<keyword evidence="11 16" id="KW-0573">Peptidoglycan synthesis</keyword>
<dbReference type="HAMAP" id="MF_00037">
    <property type="entry name" value="MurB"/>
    <property type="match status" value="1"/>
</dbReference>
<evidence type="ECO:0000256" key="5">
    <source>
        <dbReference type="ARBA" id="ARBA00022490"/>
    </source>
</evidence>
<dbReference type="InterPro" id="IPR016167">
    <property type="entry name" value="FAD-bd_PCMH_sub1"/>
</dbReference>
<evidence type="ECO:0000313" key="19">
    <source>
        <dbReference type="Proteomes" id="UP000254777"/>
    </source>
</evidence>
<evidence type="ECO:0000256" key="15">
    <source>
        <dbReference type="ARBA" id="ARBA00048914"/>
    </source>
</evidence>
<protein>
    <recommendedName>
        <fullName evidence="16">UDP-N-acetylenolpyruvoylglucosamine reductase</fullName>
        <ecNumber evidence="16">1.3.1.98</ecNumber>
    </recommendedName>
    <alternativeName>
        <fullName evidence="16">UDP-N-acetylmuramate dehydrogenase</fullName>
    </alternativeName>
</protein>
<comment type="similarity">
    <text evidence="16">Belongs to the MurB family.</text>
</comment>
<keyword evidence="5 16" id="KW-0963">Cytoplasm</keyword>
<keyword evidence="8 16" id="KW-0274">FAD</keyword>
<keyword evidence="9 16" id="KW-0521">NADP</keyword>